<dbReference type="AlphaFoldDB" id="A0AAV4BM46"/>
<reference evidence="1 2" key="1">
    <citation type="journal article" date="2021" name="Elife">
        <title>Chloroplast acquisition without the gene transfer in kleptoplastic sea slugs, Plakobranchus ocellatus.</title>
        <authorList>
            <person name="Maeda T."/>
            <person name="Takahashi S."/>
            <person name="Yoshida T."/>
            <person name="Shimamura S."/>
            <person name="Takaki Y."/>
            <person name="Nagai Y."/>
            <person name="Toyoda A."/>
            <person name="Suzuki Y."/>
            <person name="Arimoto A."/>
            <person name="Ishii H."/>
            <person name="Satoh N."/>
            <person name="Nishiyama T."/>
            <person name="Hasebe M."/>
            <person name="Maruyama T."/>
            <person name="Minagawa J."/>
            <person name="Obokata J."/>
            <person name="Shigenobu S."/>
        </authorList>
    </citation>
    <scope>NUCLEOTIDE SEQUENCE [LARGE SCALE GENOMIC DNA]</scope>
</reference>
<keyword evidence="2" id="KW-1185">Reference proteome</keyword>
<protein>
    <submittedName>
        <fullName evidence="1">Uncharacterized protein</fullName>
    </submittedName>
</protein>
<comment type="caution">
    <text evidence="1">The sequence shown here is derived from an EMBL/GenBank/DDBJ whole genome shotgun (WGS) entry which is preliminary data.</text>
</comment>
<organism evidence="1 2">
    <name type="scientific">Plakobranchus ocellatus</name>
    <dbReference type="NCBI Taxonomy" id="259542"/>
    <lineage>
        <taxon>Eukaryota</taxon>
        <taxon>Metazoa</taxon>
        <taxon>Spiralia</taxon>
        <taxon>Lophotrochozoa</taxon>
        <taxon>Mollusca</taxon>
        <taxon>Gastropoda</taxon>
        <taxon>Heterobranchia</taxon>
        <taxon>Euthyneura</taxon>
        <taxon>Panpulmonata</taxon>
        <taxon>Sacoglossa</taxon>
        <taxon>Placobranchoidea</taxon>
        <taxon>Plakobranchidae</taxon>
        <taxon>Plakobranchus</taxon>
    </lineage>
</organism>
<name>A0AAV4BM46_9GAST</name>
<dbReference type="Proteomes" id="UP000735302">
    <property type="component" value="Unassembled WGS sequence"/>
</dbReference>
<evidence type="ECO:0000313" key="2">
    <source>
        <dbReference type="Proteomes" id="UP000735302"/>
    </source>
</evidence>
<dbReference type="EMBL" id="BLXT01005154">
    <property type="protein sequence ID" value="GFO20480.1"/>
    <property type="molecule type" value="Genomic_DNA"/>
</dbReference>
<evidence type="ECO:0000313" key="1">
    <source>
        <dbReference type="EMBL" id="GFO20480.1"/>
    </source>
</evidence>
<proteinExistence type="predicted"/>
<accession>A0AAV4BM46</accession>
<sequence length="94" mass="9671">MPPLGQNVANGLKLATASSMQISGWGCYNATPCVTNATVKGHSISVNMPVHHKLISIKLLSPPCNVGTVDSEPYPDICSDSSVAGSSPTVPPKP</sequence>
<gene>
    <name evidence="1" type="ORF">PoB_004698500</name>
</gene>